<dbReference type="PANTHER" id="PTHR47660">
    <property type="entry name" value="TRANSCRIPTION FACTOR WITH C2H2 AND ZN(2)-CYS(6) DNA BINDING DOMAIN (EUROFUNG)-RELATED-RELATED"/>
    <property type="match status" value="1"/>
</dbReference>
<organism evidence="7 8">
    <name type="scientific">Cladophialophora chaetospira</name>
    <dbReference type="NCBI Taxonomy" id="386627"/>
    <lineage>
        <taxon>Eukaryota</taxon>
        <taxon>Fungi</taxon>
        <taxon>Dikarya</taxon>
        <taxon>Ascomycota</taxon>
        <taxon>Pezizomycotina</taxon>
        <taxon>Eurotiomycetes</taxon>
        <taxon>Chaetothyriomycetidae</taxon>
        <taxon>Chaetothyriales</taxon>
        <taxon>Herpotrichiellaceae</taxon>
        <taxon>Cladophialophora</taxon>
    </lineage>
</organism>
<evidence type="ECO:0000256" key="2">
    <source>
        <dbReference type="ARBA" id="ARBA00022833"/>
    </source>
</evidence>
<evidence type="ECO:0000313" key="7">
    <source>
        <dbReference type="EMBL" id="KAJ9602063.1"/>
    </source>
</evidence>
<keyword evidence="8" id="KW-1185">Reference proteome</keyword>
<keyword evidence="3" id="KW-0805">Transcription regulation</keyword>
<dbReference type="Proteomes" id="UP001172673">
    <property type="component" value="Unassembled WGS sequence"/>
</dbReference>
<keyword evidence="5" id="KW-0539">Nucleus</keyword>
<dbReference type="PANTHER" id="PTHR47660:SF3">
    <property type="entry name" value="FINGER DOMAIN PROTEIN, PUTATIVE (AFU_ORTHOLOGUE AFUA_4G03310)-RELATED"/>
    <property type="match status" value="1"/>
</dbReference>
<keyword evidence="1" id="KW-0479">Metal-binding</keyword>
<evidence type="ECO:0008006" key="9">
    <source>
        <dbReference type="Google" id="ProtNLM"/>
    </source>
</evidence>
<proteinExistence type="predicted"/>
<accession>A0AA38U4S3</accession>
<reference evidence="7" key="1">
    <citation type="submission" date="2022-10" db="EMBL/GenBank/DDBJ databases">
        <title>Culturing micro-colonial fungi from biological soil crusts in the Mojave desert and describing Neophaeococcomyces mojavensis, and introducing the new genera and species Taxawa tesnikishii.</title>
        <authorList>
            <person name="Kurbessoian T."/>
            <person name="Stajich J.E."/>
        </authorList>
    </citation>
    <scope>NUCLEOTIDE SEQUENCE</scope>
    <source>
        <strain evidence="7">TK_41</strain>
    </source>
</reference>
<evidence type="ECO:0000256" key="3">
    <source>
        <dbReference type="ARBA" id="ARBA00023015"/>
    </source>
</evidence>
<comment type="caution">
    <text evidence="7">The sequence shown here is derived from an EMBL/GenBank/DDBJ whole genome shotgun (WGS) entry which is preliminary data.</text>
</comment>
<evidence type="ECO:0000256" key="4">
    <source>
        <dbReference type="ARBA" id="ARBA00023163"/>
    </source>
</evidence>
<keyword evidence="2" id="KW-0862">Zinc</keyword>
<sequence>MAPSKSTSAALHGTVPRSKPHNIRDDNHEFFLHGDDHAHPAEALIPNGSPATLSVHQSCSYDHTLRLLDLGLQLPDSPTFDVPFELNDIAVDEGRSSADALTVAERQSMGEVEGWCAWTRHGVSLAVVTESSRARPNAKVQFANLRVEPSCAQYNADLIVQSWRAFPTMMLRRETLPWFIHPLSQRQSSPFDTDVALPEAISNCMGIAQMFASRTSETQQFLWSTIETEYRRCVADIYSLPRHDALAGVQACMMYLIMCIIDYSPDNDTHGQALLQALFDLCMYLKLRCGGSLNDSELSHPSSSWEEWIFAESRRRLANLWLLVGMVICVKAGLPCDPTESYRRVPLPAPKSLWEASTKSAWEVEYEANRTLQLSGLVCLGDLVDLQRSDYTPSNARKLDIWNAGVDNLGSLLNLVGSMV</sequence>
<evidence type="ECO:0000256" key="1">
    <source>
        <dbReference type="ARBA" id="ARBA00022723"/>
    </source>
</evidence>
<keyword evidence="4" id="KW-0804">Transcription</keyword>
<protein>
    <recommendedName>
        <fullName evidence="9">Transcription factor domain-containing protein</fullName>
    </recommendedName>
</protein>
<evidence type="ECO:0000313" key="8">
    <source>
        <dbReference type="Proteomes" id="UP001172673"/>
    </source>
</evidence>
<dbReference type="AlphaFoldDB" id="A0AA38U4S3"/>
<dbReference type="GO" id="GO:0046872">
    <property type="term" value="F:metal ion binding"/>
    <property type="evidence" value="ECO:0007669"/>
    <property type="project" value="UniProtKB-KW"/>
</dbReference>
<feature type="region of interest" description="Disordered" evidence="6">
    <location>
        <begin position="1"/>
        <end position="25"/>
    </location>
</feature>
<evidence type="ECO:0000256" key="5">
    <source>
        <dbReference type="ARBA" id="ARBA00023242"/>
    </source>
</evidence>
<dbReference type="EMBL" id="JAPDRK010000029">
    <property type="protein sequence ID" value="KAJ9602063.1"/>
    <property type="molecule type" value="Genomic_DNA"/>
</dbReference>
<evidence type="ECO:0000256" key="6">
    <source>
        <dbReference type="SAM" id="MobiDB-lite"/>
    </source>
</evidence>
<gene>
    <name evidence="7" type="ORF">H2200_013423</name>
</gene>
<name>A0AA38U4S3_9EURO</name>